<proteinExistence type="predicted"/>
<dbReference type="EnsemblMetazoa" id="G8746.1">
    <property type="protein sequence ID" value="G8746.1:cds"/>
    <property type="gene ID" value="G8746"/>
</dbReference>
<accession>A0A8W8NQC9</accession>
<dbReference type="Proteomes" id="UP000005408">
    <property type="component" value="Unassembled WGS sequence"/>
</dbReference>
<organism evidence="1 2">
    <name type="scientific">Magallana gigas</name>
    <name type="common">Pacific oyster</name>
    <name type="synonym">Crassostrea gigas</name>
    <dbReference type="NCBI Taxonomy" id="29159"/>
    <lineage>
        <taxon>Eukaryota</taxon>
        <taxon>Metazoa</taxon>
        <taxon>Spiralia</taxon>
        <taxon>Lophotrochozoa</taxon>
        <taxon>Mollusca</taxon>
        <taxon>Bivalvia</taxon>
        <taxon>Autobranchia</taxon>
        <taxon>Pteriomorphia</taxon>
        <taxon>Ostreida</taxon>
        <taxon>Ostreoidea</taxon>
        <taxon>Ostreidae</taxon>
        <taxon>Magallana</taxon>
    </lineage>
</organism>
<dbReference type="AlphaFoldDB" id="A0A8W8NQC9"/>
<sequence>MSSSSIQFSFQNVLICIANRINSGRSLSFTILNGFIAPMGVTKIYIALSVLFCQGVTYENVGFKKSAWEQNPYKYSQWGAERAVDGRNIQIQI</sequence>
<protein>
    <submittedName>
        <fullName evidence="1">Uncharacterized protein</fullName>
    </submittedName>
</protein>
<reference evidence="1" key="1">
    <citation type="submission" date="2022-08" db="UniProtKB">
        <authorList>
            <consortium name="EnsemblMetazoa"/>
        </authorList>
    </citation>
    <scope>IDENTIFICATION</scope>
    <source>
        <strain evidence="1">05x7-T-G4-1.051#20</strain>
    </source>
</reference>
<keyword evidence="2" id="KW-1185">Reference proteome</keyword>
<evidence type="ECO:0000313" key="2">
    <source>
        <dbReference type="Proteomes" id="UP000005408"/>
    </source>
</evidence>
<name>A0A8W8NQC9_MAGGI</name>
<evidence type="ECO:0000313" key="1">
    <source>
        <dbReference type="EnsemblMetazoa" id="G8746.1:cds"/>
    </source>
</evidence>